<accession>A0A9W6RV14</accession>
<dbReference type="Proteomes" id="UP001165135">
    <property type="component" value="Unassembled WGS sequence"/>
</dbReference>
<evidence type="ECO:0000313" key="3">
    <source>
        <dbReference type="Proteomes" id="UP001165135"/>
    </source>
</evidence>
<dbReference type="Pfam" id="PF19054">
    <property type="entry name" value="DUF5753"/>
    <property type="match status" value="1"/>
</dbReference>
<dbReference type="InterPro" id="IPR043917">
    <property type="entry name" value="DUF5753"/>
</dbReference>
<name>A0A9W6RV14_9ACTN</name>
<dbReference type="Gene3D" id="1.10.260.40">
    <property type="entry name" value="lambda repressor-like DNA-binding domains"/>
    <property type="match status" value="1"/>
</dbReference>
<dbReference type="SUPFAM" id="SSF47413">
    <property type="entry name" value="lambda repressor-like DNA-binding domains"/>
    <property type="match status" value="1"/>
</dbReference>
<dbReference type="RefSeq" id="WP_285633284.1">
    <property type="nucleotide sequence ID" value="NZ_BSTJ01000014.1"/>
</dbReference>
<dbReference type="EMBL" id="BSTJ01000014">
    <property type="protein sequence ID" value="GLY80410.1"/>
    <property type="molecule type" value="Genomic_DNA"/>
</dbReference>
<protein>
    <recommendedName>
        <fullName evidence="1">DUF5753 domain-containing protein</fullName>
    </recommendedName>
</protein>
<dbReference type="AlphaFoldDB" id="A0A9W6RV14"/>
<dbReference type="InterPro" id="IPR001387">
    <property type="entry name" value="Cro/C1-type_HTH"/>
</dbReference>
<sequence>MSSESRLNPDTSMWDWITDDLRHHVKKSGLSGAELARILNRDPSSVYNILNGRRRIQDKDAKILDKLWDLNHHFGRMLRYAKLKSNSKWFGQYLEHEVAAKVIKSYEALAIPGLLQLPEYAAELFTATGAADVNGLVEERMRRQEILKRDSPPMLWLLLTENVLDWPVGGAELMRKQLSRLLEEMEKPNIGLRIVPRAAGAHGGFSGSFLVISGDSGDIAYTEATGGGRLVPSVTEVREYGIRFDRIGQLALPEPSSRELVQRALEAL</sequence>
<feature type="domain" description="DUF5753" evidence="1">
    <location>
        <begin position="91"/>
        <end position="263"/>
    </location>
</feature>
<evidence type="ECO:0000313" key="2">
    <source>
        <dbReference type="EMBL" id="GLY80410.1"/>
    </source>
</evidence>
<reference evidence="2" key="1">
    <citation type="submission" date="2023-03" db="EMBL/GenBank/DDBJ databases">
        <title>Actinoallomurus iriomotensis NBRC 103681.</title>
        <authorList>
            <person name="Ichikawa N."/>
            <person name="Sato H."/>
            <person name="Tonouchi N."/>
        </authorList>
    </citation>
    <scope>NUCLEOTIDE SEQUENCE</scope>
    <source>
        <strain evidence="2">NBRC 103681</strain>
    </source>
</reference>
<organism evidence="2 3">
    <name type="scientific">Actinoallomurus iriomotensis</name>
    <dbReference type="NCBI Taxonomy" id="478107"/>
    <lineage>
        <taxon>Bacteria</taxon>
        <taxon>Bacillati</taxon>
        <taxon>Actinomycetota</taxon>
        <taxon>Actinomycetes</taxon>
        <taxon>Streptosporangiales</taxon>
        <taxon>Thermomonosporaceae</taxon>
        <taxon>Actinoallomurus</taxon>
    </lineage>
</organism>
<comment type="caution">
    <text evidence="2">The sequence shown here is derived from an EMBL/GenBank/DDBJ whole genome shotgun (WGS) entry which is preliminary data.</text>
</comment>
<dbReference type="CDD" id="cd00093">
    <property type="entry name" value="HTH_XRE"/>
    <property type="match status" value="1"/>
</dbReference>
<gene>
    <name evidence="2" type="ORF">Airi01_086770</name>
</gene>
<dbReference type="GO" id="GO:0003677">
    <property type="term" value="F:DNA binding"/>
    <property type="evidence" value="ECO:0007669"/>
    <property type="project" value="InterPro"/>
</dbReference>
<proteinExistence type="predicted"/>
<dbReference type="InterPro" id="IPR010982">
    <property type="entry name" value="Lambda_DNA-bd_dom_sf"/>
</dbReference>
<evidence type="ECO:0000259" key="1">
    <source>
        <dbReference type="Pfam" id="PF19054"/>
    </source>
</evidence>